<accession>A0ABT1QE55</accession>
<evidence type="ECO:0000313" key="2">
    <source>
        <dbReference type="EMBL" id="MCQ4120559.1"/>
    </source>
</evidence>
<sequence>MTDTRPHNEQSRPVRLQDGRREPDGAVSTTDLAAVVDALTGGGPDDHVDF</sequence>
<organism evidence="2 3">
    <name type="scientific">Rhodococcus tibetensis</name>
    <dbReference type="NCBI Taxonomy" id="2965064"/>
    <lineage>
        <taxon>Bacteria</taxon>
        <taxon>Bacillati</taxon>
        <taxon>Actinomycetota</taxon>
        <taxon>Actinomycetes</taxon>
        <taxon>Mycobacteriales</taxon>
        <taxon>Nocardiaceae</taxon>
        <taxon>Rhodococcus</taxon>
    </lineage>
</organism>
<evidence type="ECO:0000313" key="3">
    <source>
        <dbReference type="Proteomes" id="UP001524501"/>
    </source>
</evidence>
<feature type="region of interest" description="Disordered" evidence="1">
    <location>
        <begin position="1"/>
        <end position="29"/>
    </location>
</feature>
<protein>
    <submittedName>
        <fullName evidence="2">Uncharacterized protein</fullName>
    </submittedName>
</protein>
<keyword evidence="3" id="KW-1185">Reference proteome</keyword>
<proteinExistence type="predicted"/>
<feature type="compositionally biased region" description="Basic and acidic residues" evidence="1">
    <location>
        <begin position="1"/>
        <end position="24"/>
    </location>
</feature>
<gene>
    <name evidence="2" type="ORF">NOF53_15500</name>
</gene>
<dbReference type="EMBL" id="JANFQF010000012">
    <property type="protein sequence ID" value="MCQ4120559.1"/>
    <property type="molecule type" value="Genomic_DNA"/>
</dbReference>
<reference evidence="2 3" key="1">
    <citation type="submission" date="2022-07" db="EMBL/GenBank/DDBJ databases">
        <title>Degradation activity of malathion, p-nitrophenol and potential low-temperature adaptation strategy of Rhodococcus sp. FXJ9.536.</title>
        <authorList>
            <person name="Huang J."/>
            <person name="Huang Y."/>
        </authorList>
    </citation>
    <scope>NUCLEOTIDE SEQUENCE [LARGE SCALE GENOMIC DNA]</scope>
    <source>
        <strain evidence="2 3">FXJ9.536</strain>
    </source>
</reference>
<evidence type="ECO:0000256" key="1">
    <source>
        <dbReference type="SAM" id="MobiDB-lite"/>
    </source>
</evidence>
<comment type="caution">
    <text evidence="2">The sequence shown here is derived from an EMBL/GenBank/DDBJ whole genome shotgun (WGS) entry which is preliminary data.</text>
</comment>
<dbReference type="Proteomes" id="UP001524501">
    <property type="component" value="Unassembled WGS sequence"/>
</dbReference>
<dbReference type="RefSeq" id="WP_255970156.1">
    <property type="nucleotide sequence ID" value="NZ_JANFQF010000012.1"/>
</dbReference>
<name>A0ABT1QE55_9NOCA</name>